<accession>A0A931DSQ7</accession>
<feature type="compositionally biased region" description="Polar residues" evidence="1">
    <location>
        <begin position="407"/>
        <end position="430"/>
    </location>
</feature>
<dbReference type="CDD" id="cd00143">
    <property type="entry name" value="PP2Cc"/>
    <property type="match status" value="1"/>
</dbReference>
<feature type="region of interest" description="Disordered" evidence="1">
    <location>
        <begin position="398"/>
        <end position="463"/>
    </location>
</feature>
<sequence>MDEAGIENIENIGDRKVAASCPACGEEYDPGDHFCERCGRARRGPRAVVHVPEVRPEAVLETSSRRVRPAPPPICGDCGGTRIDDDGFCDRCGLRRPAGNDHVEIELVGPVEEGVRAAGVSDLGRRRSRNEDALAMAALPRAVCAVVCDGVASAPGSDQAAQVAADTGAATLAQRLAAGDGPETATRGALDRAREAVEGLSGSRRNPPACTYVSAVVAPQSVTIGWVGDSRAYWINGSGGTGSALLTRDDSWADQMIARRTMTADAARADPRAHLLTGWLGADADAFAPHAVTFRPRGPGLVVICSDGLWNHLPEPAALEAATYAAMDPSRQENPNPDTNPYPDANPDLDASTNPDTNTNMNANGNGNGAADAGLLGTARGLVRTALDAGGHDNVTVALIPFPPANQSPAEQPSAEQSPAEQPSANQSPAEQFPAKQSPAEPSAPTPAASPQAQDGPSREPPR</sequence>
<feature type="compositionally biased region" description="Low complexity" evidence="1">
    <location>
        <begin position="357"/>
        <end position="366"/>
    </location>
</feature>
<dbReference type="InterPro" id="IPR001932">
    <property type="entry name" value="PPM-type_phosphatase-like_dom"/>
</dbReference>
<evidence type="ECO:0000313" key="4">
    <source>
        <dbReference type="Proteomes" id="UP000614047"/>
    </source>
</evidence>
<feature type="domain" description="PPM-type phosphatase" evidence="2">
    <location>
        <begin position="114"/>
        <end position="402"/>
    </location>
</feature>
<proteinExistence type="predicted"/>
<name>A0A931DSQ7_9ACTN</name>
<evidence type="ECO:0000313" key="3">
    <source>
        <dbReference type="EMBL" id="MBG6092003.1"/>
    </source>
</evidence>
<organism evidence="3 4">
    <name type="scientific">Actinomadura viridis</name>
    <dbReference type="NCBI Taxonomy" id="58110"/>
    <lineage>
        <taxon>Bacteria</taxon>
        <taxon>Bacillati</taxon>
        <taxon>Actinomycetota</taxon>
        <taxon>Actinomycetes</taxon>
        <taxon>Streptosporangiales</taxon>
        <taxon>Thermomonosporaceae</taxon>
        <taxon>Actinomadura</taxon>
    </lineage>
</organism>
<dbReference type="EMBL" id="JADOUA010000001">
    <property type="protein sequence ID" value="MBG6092003.1"/>
    <property type="molecule type" value="Genomic_DNA"/>
</dbReference>
<comment type="caution">
    <text evidence="3">The sequence shown here is derived from an EMBL/GenBank/DDBJ whole genome shotgun (WGS) entry which is preliminary data.</text>
</comment>
<dbReference type="InterPro" id="IPR036457">
    <property type="entry name" value="PPM-type-like_dom_sf"/>
</dbReference>
<dbReference type="PROSITE" id="PS51746">
    <property type="entry name" value="PPM_2"/>
    <property type="match status" value="1"/>
</dbReference>
<dbReference type="Pfam" id="PF13672">
    <property type="entry name" value="PP2C_2"/>
    <property type="match status" value="1"/>
</dbReference>
<dbReference type="SUPFAM" id="SSF81606">
    <property type="entry name" value="PP2C-like"/>
    <property type="match status" value="1"/>
</dbReference>
<dbReference type="Proteomes" id="UP000614047">
    <property type="component" value="Unassembled WGS sequence"/>
</dbReference>
<reference evidence="3" key="1">
    <citation type="submission" date="2020-11" db="EMBL/GenBank/DDBJ databases">
        <title>Sequencing the genomes of 1000 actinobacteria strains.</title>
        <authorList>
            <person name="Klenk H.-P."/>
        </authorList>
    </citation>
    <scope>NUCLEOTIDE SEQUENCE</scope>
    <source>
        <strain evidence="3">DSM 43175</strain>
    </source>
</reference>
<dbReference type="Gene3D" id="3.60.40.10">
    <property type="entry name" value="PPM-type phosphatase domain"/>
    <property type="match status" value="1"/>
</dbReference>
<protein>
    <submittedName>
        <fullName evidence="3">Serine/threonine protein phosphatase PrpC</fullName>
    </submittedName>
</protein>
<keyword evidence="4" id="KW-1185">Reference proteome</keyword>
<feature type="compositionally biased region" description="Low complexity" evidence="1">
    <location>
        <begin position="437"/>
        <end position="454"/>
    </location>
</feature>
<dbReference type="RefSeq" id="WP_197014251.1">
    <property type="nucleotide sequence ID" value="NZ_BAABES010000002.1"/>
</dbReference>
<feature type="region of interest" description="Disordered" evidence="1">
    <location>
        <begin position="329"/>
        <end position="366"/>
    </location>
</feature>
<evidence type="ECO:0000256" key="1">
    <source>
        <dbReference type="SAM" id="MobiDB-lite"/>
    </source>
</evidence>
<dbReference type="AlphaFoldDB" id="A0A931DSQ7"/>
<gene>
    <name evidence="3" type="ORF">IW256_006116</name>
</gene>
<dbReference type="SMART" id="SM00332">
    <property type="entry name" value="PP2Cc"/>
    <property type="match status" value="1"/>
</dbReference>
<evidence type="ECO:0000259" key="2">
    <source>
        <dbReference type="PROSITE" id="PS51746"/>
    </source>
</evidence>